<keyword evidence="8" id="KW-1185">Reference proteome</keyword>
<dbReference type="KEGG" id="tab:CIG75_09660"/>
<gene>
    <name evidence="7" type="ORF">CIG75_09660</name>
</gene>
<dbReference type="PANTHER" id="PTHR12001:SF69">
    <property type="entry name" value="ALL TRANS-POLYPRENYL-DIPHOSPHATE SYNTHASE PDSS1"/>
    <property type="match status" value="1"/>
</dbReference>
<protein>
    <submittedName>
        <fullName evidence="7">Heptaprenyl diphosphate synthase</fullName>
    </submittedName>
</protein>
<dbReference type="Gene3D" id="1.10.600.10">
    <property type="entry name" value="Farnesyl Diphosphate Synthase"/>
    <property type="match status" value="1"/>
</dbReference>
<dbReference type="AlphaFoldDB" id="A0A223D0Z3"/>
<dbReference type="RefSeq" id="WP_094236469.1">
    <property type="nucleotide sequence ID" value="NZ_CP022657.1"/>
</dbReference>
<keyword evidence="5" id="KW-0460">Magnesium</keyword>
<keyword evidence="3 6" id="KW-0808">Transferase</keyword>
<dbReference type="Proteomes" id="UP000214688">
    <property type="component" value="Chromosome"/>
</dbReference>
<evidence type="ECO:0000313" key="8">
    <source>
        <dbReference type="Proteomes" id="UP000214688"/>
    </source>
</evidence>
<sequence length="321" mass="36437">MKLMDIYFSLKSDLDLVERRLLDEVHTSQYNLKKASSHLLKAGGKRIRPVFVLLAGKFGHYDLPKLTRVAAALELIHMASLVHDDVIDDAATRRGTPTVKAEWGDRMAMYTGDYIFARALVLLAEFSDVRIHQLLSESIVSMCEGEIEQIRDFYNKEQTLRTYLRRIKRKTALLLSISCTLGAMVADCPPRTVRLLERYGYYAGMAFQIIDDILDLTSTPKKLGKPVGSDLSQGNLTLPVLFALQHSQDAVRLRDLISREMTRAEVEEAVKIVKASGGIEYARKMADRYMEKCLDALYKLPNMDARNKLEGIAHFINERDH</sequence>
<dbReference type="SFLD" id="SFLDS00005">
    <property type="entry name" value="Isoprenoid_Synthase_Type_I"/>
    <property type="match status" value="1"/>
</dbReference>
<dbReference type="InterPro" id="IPR008949">
    <property type="entry name" value="Isoprenoid_synthase_dom_sf"/>
</dbReference>
<dbReference type="InterPro" id="IPR033749">
    <property type="entry name" value="Polyprenyl_synt_CS"/>
</dbReference>
<dbReference type="PANTHER" id="PTHR12001">
    <property type="entry name" value="GERANYLGERANYL PYROPHOSPHATE SYNTHASE"/>
    <property type="match status" value="1"/>
</dbReference>
<reference evidence="7 8" key="1">
    <citation type="journal article" date="2015" name="Int. J. Syst. Evol. Microbiol.">
        <title>Tumebacillus algifaecis sp. nov., isolated from decomposing algal scum.</title>
        <authorList>
            <person name="Wu Y.F."/>
            <person name="Zhang B."/>
            <person name="Xing P."/>
            <person name="Wu Q.L."/>
            <person name="Liu S.J."/>
        </authorList>
    </citation>
    <scope>NUCLEOTIDE SEQUENCE [LARGE SCALE GENOMIC DNA]</scope>
    <source>
        <strain evidence="7 8">THMBR28</strain>
    </source>
</reference>
<dbReference type="PROSITE" id="PS00723">
    <property type="entry name" value="POLYPRENYL_SYNTHASE_1"/>
    <property type="match status" value="1"/>
</dbReference>
<comment type="cofactor">
    <cofactor evidence="1">
        <name>Mg(2+)</name>
        <dbReference type="ChEBI" id="CHEBI:18420"/>
    </cofactor>
</comment>
<evidence type="ECO:0000256" key="5">
    <source>
        <dbReference type="ARBA" id="ARBA00022842"/>
    </source>
</evidence>
<evidence type="ECO:0000256" key="3">
    <source>
        <dbReference type="ARBA" id="ARBA00022679"/>
    </source>
</evidence>
<evidence type="ECO:0000256" key="6">
    <source>
        <dbReference type="RuleBase" id="RU004466"/>
    </source>
</evidence>
<dbReference type="InterPro" id="IPR000092">
    <property type="entry name" value="Polyprenyl_synt"/>
</dbReference>
<dbReference type="GO" id="GO:0004659">
    <property type="term" value="F:prenyltransferase activity"/>
    <property type="evidence" value="ECO:0007669"/>
    <property type="project" value="InterPro"/>
</dbReference>
<dbReference type="CDD" id="cd00685">
    <property type="entry name" value="Trans_IPPS_HT"/>
    <property type="match status" value="1"/>
</dbReference>
<organism evidence="7 8">
    <name type="scientific">Tumebacillus algifaecis</name>
    <dbReference type="NCBI Taxonomy" id="1214604"/>
    <lineage>
        <taxon>Bacteria</taxon>
        <taxon>Bacillati</taxon>
        <taxon>Bacillota</taxon>
        <taxon>Bacilli</taxon>
        <taxon>Bacillales</taxon>
        <taxon>Alicyclobacillaceae</taxon>
        <taxon>Tumebacillus</taxon>
    </lineage>
</organism>
<keyword evidence="4" id="KW-0479">Metal-binding</keyword>
<comment type="similarity">
    <text evidence="2 6">Belongs to the FPP/GGPP synthase family.</text>
</comment>
<dbReference type="GO" id="GO:0008299">
    <property type="term" value="P:isoprenoid biosynthetic process"/>
    <property type="evidence" value="ECO:0007669"/>
    <property type="project" value="InterPro"/>
</dbReference>
<dbReference type="GO" id="GO:0046872">
    <property type="term" value="F:metal ion binding"/>
    <property type="evidence" value="ECO:0007669"/>
    <property type="project" value="UniProtKB-KW"/>
</dbReference>
<evidence type="ECO:0000256" key="2">
    <source>
        <dbReference type="ARBA" id="ARBA00006706"/>
    </source>
</evidence>
<name>A0A223D0Z3_9BACL</name>
<dbReference type="OrthoDB" id="9805316at2"/>
<proteinExistence type="inferred from homology"/>
<accession>A0A223D0Z3</accession>
<dbReference type="Pfam" id="PF00348">
    <property type="entry name" value="polyprenyl_synt"/>
    <property type="match status" value="1"/>
</dbReference>
<evidence type="ECO:0000256" key="1">
    <source>
        <dbReference type="ARBA" id="ARBA00001946"/>
    </source>
</evidence>
<evidence type="ECO:0000313" key="7">
    <source>
        <dbReference type="EMBL" id="ASS75221.1"/>
    </source>
</evidence>
<evidence type="ECO:0000256" key="4">
    <source>
        <dbReference type="ARBA" id="ARBA00022723"/>
    </source>
</evidence>
<dbReference type="SUPFAM" id="SSF48576">
    <property type="entry name" value="Terpenoid synthases"/>
    <property type="match status" value="1"/>
</dbReference>
<dbReference type="EMBL" id="CP022657">
    <property type="protein sequence ID" value="ASS75221.1"/>
    <property type="molecule type" value="Genomic_DNA"/>
</dbReference>